<proteinExistence type="predicted"/>
<dbReference type="GO" id="GO:0043041">
    <property type="term" value="P:amino acid activation for nonribosomal peptide biosynthetic process"/>
    <property type="evidence" value="ECO:0007669"/>
    <property type="project" value="TreeGrafter"/>
</dbReference>
<dbReference type="InterPro" id="IPR010071">
    <property type="entry name" value="AA_adenyl_dom"/>
</dbReference>
<dbReference type="RefSeq" id="WP_109593908.1">
    <property type="nucleotide sequence ID" value="NZ_BONA01000041.1"/>
</dbReference>
<dbReference type="Pfam" id="PF13193">
    <property type="entry name" value="AMP-binding_C"/>
    <property type="match status" value="1"/>
</dbReference>
<sequence>MLDRSPIRAAEARCIDLCVHELFAGHALATPDRVAVTCDGTDVTYGELDARAGRLAGRLHATGVRRDEAVGVLLERSVDFVVAVLGILKAGGCYVPLDPGYPAARLTAMIEVAGARTLLAHGPLDGYDGTVLDVEDRPGPAAPAAHVHPDDVAYLMFTSGSTGVPKGVAVRHAGIVRLVDDPDYVHLGPDEVIAQLSTVSFDASTFEMWGALANGGRLVIAPPGALSPAELAGLLHRERVTTAWLTAGLFNVMVDECLNGLLGLRQLLTGGDVMSPQRARRFLQQAPDCRLINGYGPTEVTTFTTCHTVTLADTTRPRIPIGRPISGTRVEILDDRYRPVPVGVPGFLYAGGPGVSRGYLGDPALTAERFIPDPWAYGQRLYATGDLATYRPDGAIEFLGRADHQFKKRGFRVEPAEIEDVLRRDPLVKDAAVTLAGSGTDDATLIACVVPAGTDADLVTGLRLRLREHLPEHLMPDRFVTVGALPLTPNGKVDRTALTALATGTTTPSGTPTGPHTGTEAALAEIWSELLTQAGVTRDDDFFDLGGQSLQAARMVSRIRTRFGVALTVRTVFDNPTVAELAHRIDHAPRMSDHPGLSVA</sequence>
<dbReference type="PROSITE" id="PS00455">
    <property type="entry name" value="AMP_BINDING"/>
    <property type="match status" value="1"/>
</dbReference>
<dbReference type="InterPro" id="IPR009081">
    <property type="entry name" value="PP-bd_ACP"/>
</dbReference>
<dbReference type="AlphaFoldDB" id="A0A316FI24"/>
<dbReference type="Pfam" id="PF00501">
    <property type="entry name" value="AMP-binding"/>
    <property type="match status" value="1"/>
</dbReference>
<evidence type="ECO:0000313" key="6">
    <source>
        <dbReference type="Proteomes" id="UP000245697"/>
    </source>
</evidence>
<keyword evidence="3" id="KW-0597">Phosphoprotein</keyword>
<dbReference type="OrthoDB" id="4477213at2"/>
<dbReference type="Gene3D" id="3.30.300.30">
    <property type="match status" value="1"/>
</dbReference>
<dbReference type="FunFam" id="1.10.1200.10:FF:000016">
    <property type="entry name" value="Non-ribosomal peptide synthase"/>
    <property type="match status" value="1"/>
</dbReference>
<dbReference type="InterPro" id="IPR036736">
    <property type="entry name" value="ACP-like_sf"/>
</dbReference>
<dbReference type="InterPro" id="IPR045851">
    <property type="entry name" value="AMP-bd_C_sf"/>
</dbReference>
<dbReference type="Gene3D" id="3.40.50.980">
    <property type="match status" value="2"/>
</dbReference>
<dbReference type="EMBL" id="QGGR01000007">
    <property type="protein sequence ID" value="PWK47752.1"/>
    <property type="molecule type" value="Genomic_DNA"/>
</dbReference>
<dbReference type="Gene3D" id="3.40.50.1820">
    <property type="entry name" value="alpha/beta hydrolase"/>
    <property type="match status" value="1"/>
</dbReference>
<dbReference type="PROSITE" id="PS50075">
    <property type="entry name" value="CARRIER"/>
    <property type="match status" value="1"/>
</dbReference>
<dbReference type="SUPFAM" id="SSF47336">
    <property type="entry name" value="ACP-like"/>
    <property type="match status" value="1"/>
</dbReference>
<dbReference type="GO" id="GO:0072330">
    <property type="term" value="P:monocarboxylic acid biosynthetic process"/>
    <property type="evidence" value="ECO:0007669"/>
    <property type="project" value="UniProtKB-ARBA"/>
</dbReference>
<dbReference type="InterPro" id="IPR029058">
    <property type="entry name" value="AB_hydrolase_fold"/>
</dbReference>
<dbReference type="GO" id="GO:0044550">
    <property type="term" value="P:secondary metabolite biosynthetic process"/>
    <property type="evidence" value="ECO:0007669"/>
    <property type="project" value="TreeGrafter"/>
</dbReference>
<dbReference type="InterPro" id="IPR025110">
    <property type="entry name" value="AMP-bd_C"/>
</dbReference>
<dbReference type="NCBIfam" id="TIGR01733">
    <property type="entry name" value="AA-adenyl-dom"/>
    <property type="match status" value="1"/>
</dbReference>
<evidence type="ECO:0000256" key="1">
    <source>
        <dbReference type="ARBA" id="ARBA00001957"/>
    </source>
</evidence>
<evidence type="ECO:0000313" key="5">
    <source>
        <dbReference type="EMBL" id="PWK47752.1"/>
    </source>
</evidence>
<dbReference type="InterPro" id="IPR020845">
    <property type="entry name" value="AMP-binding_CS"/>
</dbReference>
<organism evidence="5 6">
    <name type="scientific">Actinoplanes xinjiangensis</name>
    <dbReference type="NCBI Taxonomy" id="512350"/>
    <lineage>
        <taxon>Bacteria</taxon>
        <taxon>Bacillati</taxon>
        <taxon>Actinomycetota</taxon>
        <taxon>Actinomycetes</taxon>
        <taxon>Micromonosporales</taxon>
        <taxon>Micromonosporaceae</taxon>
        <taxon>Actinoplanes</taxon>
    </lineage>
</organism>
<comment type="cofactor">
    <cofactor evidence="1">
        <name>pantetheine 4'-phosphate</name>
        <dbReference type="ChEBI" id="CHEBI:47942"/>
    </cofactor>
</comment>
<evidence type="ECO:0000256" key="3">
    <source>
        <dbReference type="ARBA" id="ARBA00022553"/>
    </source>
</evidence>
<dbReference type="Gene3D" id="2.30.38.10">
    <property type="entry name" value="Luciferase, Domain 3"/>
    <property type="match status" value="1"/>
</dbReference>
<protein>
    <submittedName>
        <fullName evidence="5">Amino acid adenylation domain-containing protein</fullName>
    </submittedName>
</protein>
<keyword evidence="2" id="KW-0596">Phosphopantetheine</keyword>
<dbReference type="SMART" id="SM00823">
    <property type="entry name" value="PKS_PP"/>
    <property type="match status" value="1"/>
</dbReference>
<comment type="caution">
    <text evidence="5">The sequence shown here is derived from an EMBL/GenBank/DDBJ whole genome shotgun (WGS) entry which is preliminary data.</text>
</comment>
<dbReference type="Pfam" id="PF00550">
    <property type="entry name" value="PP-binding"/>
    <property type="match status" value="1"/>
</dbReference>
<dbReference type="InterPro" id="IPR020806">
    <property type="entry name" value="PKS_PP-bd"/>
</dbReference>
<keyword evidence="6" id="KW-1185">Reference proteome</keyword>
<dbReference type="InterPro" id="IPR000873">
    <property type="entry name" value="AMP-dep_synth/lig_dom"/>
</dbReference>
<dbReference type="FunFam" id="3.40.50.980:FF:000001">
    <property type="entry name" value="Non-ribosomal peptide synthetase"/>
    <property type="match status" value="1"/>
</dbReference>
<dbReference type="PANTHER" id="PTHR45527">
    <property type="entry name" value="NONRIBOSOMAL PEPTIDE SYNTHETASE"/>
    <property type="match status" value="1"/>
</dbReference>
<accession>A0A316FI24</accession>
<dbReference type="PANTHER" id="PTHR45527:SF1">
    <property type="entry name" value="FATTY ACID SYNTHASE"/>
    <property type="match status" value="1"/>
</dbReference>
<dbReference type="Proteomes" id="UP000245697">
    <property type="component" value="Unassembled WGS sequence"/>
</dbReference>
<dbReference type="SUPFAM" id="SSF56801">
    <property type="entry name" value="Acetyl-CoA synthetase-like"/>
    <property type="match status" value="1"/>
</dbReference>
<gene>
    <name evidence="5" type="ORF">BC793_107362</name>
</gene>
<dbReference type="GO" id="GO:0005737">
    <property type="term" value="C:cytoplasm"/>
    <property type="evidence" value="ECO:0007669"/>
    <property type="project" value="TreeGrafter"/>
</dbReference>
<dbReference type="CDD" id="cd12117">
    <property type="entry name" value="A_NRPS_Srf_like"/>
    <property type="match status" value="1"/>
</dbReference>
<evidence type="ECO:0000256" key="2">
    <source>
        <dbReference type="ARBA" id="ARBA00022450"/>
    </source>
</evidence>
<evidence type="ECO:0000259" key="4">
    <source>
        <dbReference type="PROSITE" id="PS50075"/>
    </source>
</evidence>
<feature type="domain" description="Carrier" evidence="4">
    <location>
        <begin position="514"/>
        <end position="589"/>
    </location>
</feature>
<name>A0A316FI24_9ACTN</name>
<dbReference type="FunFam" id="3.40.50.12780:FF:000012">
    <property type="entry name" value="Non-ribosomal peptide synthetase"/>
    <property type="match status" value="1"/>
</dbReference>
<reference evidence="5 6" key="1">
    <citation type="submission" date="2018-05" db="EMBL/GenBank/DDBJ databases">
        <title>Genomic Encyclopedia of Archaeal and Bacterial Type Strains, Phase II (KMG-II): from individual species to whole genera.</title>
        <authorList>
            <person name="Goeker M."/>
        </authorList>
    </citation>
    <scope>NUCLEOTIDE SEQUENCE [LARGE SCALE GENOMIC DNA]</scope>
    <source>
        <strain evidence="5 6">DSM 45184</strain>
    </source>
</reference>
<dbReference type="GO" id="GO:0031177">
    <property type="term" value="F:phosphopantetheine binding"/>
    <property type="evidence" value="ECO:0007669"/>
    <property type="project" value="InterPro"/>
</dbReference>